<proteinExistence type="predicted"/>
<dbReference type="PANTHER" id="PTHR45931">
    <property type="entry name" value="SI:CH211-59O9.10"/>
    <property type="match status" value="1"/>
</dbReference>
<keyword evidence="12" id="KW-1185">Reference proteome</keyword>
<evidence type="ECO:0000256" key="7">
    <source>
        <dbReference type="ARBA" id="ARBA00022833"/>
    </source>
</evidence>
<keyword evidence="4" id="KW-0479">Metal-binding</keyword>
<evidence type="ECO:0000256" key="1">
    <source>
        <dbReference type="ARBA" id="ARBA00000900"/>
    </source>
</evidence>
<dbReference type="InterPro" id="IPR051834">
    <property type="entry name" value="RING_finger_E3_ligase"/>
</dbReference>
<feature type="region of interest" description="Disordered" evidence="9">
    <location>
        <begin position="19"/>
        <end position="49"/>
    </location>
</feature>
<feature type="compositionally biased region" description="Acidic residues" evidence="9">
    <location>
        <begin position="349"/>
        <end position="364"/>
    </location>
</feature>
<evidence type="ECO:0000256" key="8">
    <source>
        <dbReference type="PROSITE-ProRule" id="PRU00175"/>
    </source>
</evidence>
<dbReference type="InterPro" id="IPR013083">
    <property type="entry name" value="Znf_RING/FYVE/PHD"/>
</dbReference>
<feature type="compositionally biased region" description="Polar residues" evidence="9">
    <location>
        <begin position="88"/>
        <end position="99"/>
    </location>
</feature>
<dbReference type="GO" id="GO:0016567">
    <property type="term" value="P:protein ubiquitination"/>
    <property type="evidence" value="ECO:0007669"/>
    <property type="project" value="UniProtKB-ARBA"/>
</dbReference>
<dbReference type="SUPFAM" id="SSF57850">
    <property type="entry name" value="RING/U-box"/>
    <property type="match status" value="1"/>
</dbReference>
<dbReference type="PANTHER" id="PTHR45931:SF19">
    <property type="entry name" value="CHROMOSOME UNDETERMINED SCAFFOLD_3, WHOLE GENOME SHOTGUN SEQUENCE"/>
    <property type="match status" value="1"/>
</dbReference>
<evidence type="ECO:0000256" key="2">
    <source>
        <dbReference type="ARBA" id="ARBA00012483"/>
    </source>
</evidence>
<gene>
    <name evidence="11" type="ORF">TrCOL_g1725</name>
</gene>
<dbReference type="FunFam" id="3.30.40.10:FF:000127">
    <property type="entry name" value="E3 ubiquitin-protein ligase RNF181"/>
    <property type="match status" value="1"/>
</dbReference>
<evidence type="ECO:0000256" key="4">
    <source>
        <dbReference type="ARBA" id="ARBA00022723"/>
    </source>
</evidence>
<feature type="compositionally biased region" description="Basic and acidic residues" evidence="9">
    <location>
        <begin position="434"/>
        <end position="445"/>
    </location>
</feature>
<dbReference type="AlphaFoldDB" id="A0A9W7GAV7"/>
<protein>
    <recommendedName>
        <fullName evidence="2">RING-type E3 ubiquitin transferase</fullName>
        <ecNumber evidence="2">2.3.2.27</ecNumber>
    </recommendedName>
</protein>
<keyword evidence="5 8" id="KW-0863">Zinc-finger</keyword>
<evidence type="ECO:0000256" key="9">
    <source>
        <dbReference type="SAM" id="MobiDB-lite"/>
    </source>
</evidence>
<dbReference type="Pfam" id="PF02037">
    <property type="entry name" value="SAP"/>
    <property type="match status" value="1"/>
</dbReference>
<dbReference type="PROSITE" id="PS50089">
    <property type="entry name" value="ZF_RING_2"/>
    <property type="match status" value="1"/>
</dbReference>
<evidence type="ECO:0000256" key="6">
    <source>
        <dbReference type="ARBA" id="ARBA00022786"/>
    </source>
</evidence>
<dbReference type="OrthoDB" id="8062037at2759"/>
<keyword evidence="7" id="KW-0862">Zinc</keyword>
<accession>A0A9W7GAV7</accession>
<dbReference type="EMBL" id="BRYA01000088">
    <property type="protein sequence ID" value="GMI38579.1"/>
    <property type="molecule type" value="Genomic_DNA"/>
</dbReference>
<feature type="compositionally biased region" description="Polar residues" evidence="9">
    <location>
        <begin position="29"/>
        <end position="49"/>
    </location>
</feature>
<feature type="compositionally biased region" description="Basic and acidic residues" evidence="9">
    <location>
        <begin position="365"/>
        <end position="380"/>
    </location>
</feature>
<dbReference type="SMART" id="SM00184">
    <property type="entry name" value="RING"/>
    <property type="match status" value="1"/>
</dbReference>
<keyword evidence="6" id="KW-0833">Ubl conjugation pathway</keyword>
<dbReference type="EC" id="2.3.2.27" evidence="2"/>
<evidence type="ECO:0000313" key="11">
    <source>
        <dbReference type="EMBL" id="GMI38579.1"/>
    </source>
</evidence>
<feature type="region of interest" description="Disordered" evidence="9">
    <location>
        <begin position="88"/>
        <end position="119"/>
    </location>
</feature>
<dbReference type="GO" id="GO:0008270">
    <property type="term" value="F:zinc ion binding"/>
    <property type="evidence" value="ECO:0007669"/>
    <property type="project" value="UniProtKB-KW"/>
</dbReference>
<evidence type="ECO:0000256" key="3">
    <source>
        <dbReference type="ARBA" id="ARBA00022679"/>
    </source>
</evidence>
<comment type="catalytic activity">
    <reaction evidence="1">
        <text>S-ubiquitinyl-[E2 ubiquitin-conjugating enzyme]-L-cysteine + [acceptor protein]-L-lysine = [E2 ubiquitin-conjugating enzyme]-L-cysteine + N(6)-ubiquitinyl-[acceptor protein]-L-lysine.</text>
        <dbReference type="EC" id="2.3.2.27"/>
    </reaction>
</comment>
<dbReference type="Pfam" id="PF13639">
    <property type="entry name" value="zf-RING_2"/>
    <property type="match status" value="1"/>
</dbReference>
<organism evidence="11 12">
    <name type="scientific">Triparma columacea</name>
    <dbReference type="NCBI Taxonomy" id="722753"/>
    <lineage>
        <taxon>Eukaryota</taxon>
        <taxon>Sar</taxon>
        <taxon>Stramenopiles</taxon>
        <taxon>Ochrophyta</taxon>
        <taxon>Bolidophyceae</taxon>
        <taxon>Parmales</taxon>
        <taxon>Triparmaceae</taxon>
        <taxon>Triparma</taxon>
    </lineage>
</organism>
<feature type="region of interest" description="Disordered" evidence="9">
    <location>
        <begin position="347"/>
        <end position="453"/>
    </location>
</feature>
<comment type="caution">
    <text evidence="11">The sequence shown here is derived from an EMBL/GenBank/DDBJ whole genome shotgun (WGS) entry which is preliminary data.</text>
</comment>
<evidence type="ECO:0000313" key="12">
    <source>
        <dbReference type="Proteomes" id="UP001165065"/>
    </source>
</evidence>
<feature type="compositionally biased region" description="Low complexity" evidence="9">
    <location>
        <begin position="19"/>
        <end position="28"/>
    </location>
</feature>
<dbReference type="InterPro" id="IPR003034">
    <property type="entry name" value="SAP_dom"/>
</dbReference>
<feature type="domain" description="RING-type" evidence="10">
    <location>
        <begin position="177"/>
        <end position="218"/>
    </location>
</feature>
<dbReference type="GO" id="GO:0061630">
    <property type="term" value="F:ubiquitin protein ligase activity"/>
    <property type="evidence" value="ECO:0007669"/>
    <property type="project" value="UniProtKB-EC"/>
</dbReference>
<dbReference type="GO" id="GO:0005634">
    <property type="term" value="C:nucleus"/>
    <property type="evidence" value="ECO:0007669"/>
    <property type="project" value="TreeGrafter"/>
</dbReference>
<evidence type="ECO:0000259" key="10">
    <source>
        <dbReference type="PROSITE" id="PS50089"/>
    </source>
</evidence>
<dbReference type="GO" id="GO:0006511">
    <property type="term" value="P:ubiquitin-dependent protein catabolic process"/>
    <property type="evidence" value="ECO:0007669"/>
    <property type="project" value="TreeGrafter"/>
</dbReference>
<dbReference type="CDD" id="cd16454">
    <property type="entry name" value="RING-H2_PA-TM-RING"/>
    <property type="match status" value="1"/>
</dbReference>
<evidence type="ECO:0000256" key="5">
    <source>
        <dbReference type="ARBA" id="ARBA00022771"/>
    </source>
</evidence>
<feature type="compositionally biased region" description="Acidic residues" evidence="9">
    <location>
        <begin position="388"/>
        <end position="416"/>
    </location>
</feature>
<keyword evidence="3" id="KW-0808">Transferase</keyword>
<name>A0A9W7GAV7_9STRA</name>
<dbReference type="InterPro" id="IPR001841">
    <property type="entry name" value="Znf_RING"/>
</dbReference>
<reference evidence="12" key="1">
    <citation type="journal article" date="2023" name="Commun. Biol.">
        <title>Genome analysis of Parmales, the sister group of diatoms, reveals the evolutionary specialization of diatoms from phago-mixotrophs to photoautotrophs.</title>
        <authorList>
            <person name="Ban H."/>
            <person name="Sato S."/>
            <person name="Yoshikawa S."/>
            <person name="Yamada K."/>
            <person name="Nakamura Y."/>
            <person name="Ichinomiya M."/>
            <person name="Sato N."/>
            <person name="Blanc-Mathieu R."/>
            <person name="Endo H."/>
            <person name="Kuwata A."/>
            <person name="Ogata H."/>
        </authorList>
    </citation>
    <scope>NUCLEOTIDE SEQUENCE [LARGE SCALE GENOMIC DNA]</scope>
</reference>
<sequence length="504" mass="55391">MSNPTNWFSNLINNSRAAAASRNTNNNSDGSGPSNAGGTYPGQRQTQGPVSEAMGINEAMERIFLAQQAAALERYNRSTVDPNLRSQVELETQQRQQSRATGVPPPSAAATPGGGGGGLMSMLGNMMENMAERVVPVEIGVEQQETGPPPASEKVLRTIPEIVVGEEDLEDEANRECCVCLEENAIGSTVKRLPCGHLFHPTCIDSWITHHCTCPVCRYELDTDDPTYNRGRILRMKGRRPRYRIYELERMGGKDIVGLARELGVDVKGCVDKGDIVDRIVGSGKIDVIKGGGKGRAYTMEEIDGMKVKVLKGLLRERGVKWREEDVVERGDLVKVLVNSGRVEIMGGGEEEDIMGIDDSDEEEEGKREGEGKEEEEGKVGEGWVDVAGEEVGGEEEKDGEEEEKDGEEEEKDGEEEEKKMGTAKKNWEEEEEKERGSKRYREDSGVEDDLGSSGIKREELAAMSVGELKRICREEGIDVRGVVEKKELVQRVVDSGVVLIADF</sequence>
<dbReference type="Gene3D" id="3.30.40.10">
    <property type="entry name" value="Zinc/RING finger domain, C3HC4 (zinc finger)"/>
    <property type="match status" value="1"/>
</dbReference>
<dbReference type="Proteomes" id="UP001165065">
    <property type="component" value="Unassembled WGS sequence"/>
</dbReference>